<dbReference type="EMBL" id="SNRW01001128">
    <property type="protein sequence ID" value="KAA6397667.1"/>
    <property type="molecule type" value="Genomic_DNA"/>
</dbReference>
<dbReference type="Proteomes" id="UP000324800">
    <property type="component" value="Unassembled WGS sequence"/>
</dbReference>
<evidence type="ECO:0000313" key="2">
    <source>
        <dbReference type="EMBL" id="KAA6397667.1"/>
    </source>
</evidence>
<sequence length="1222" mass="133971">MLLLLALALISLGQSFQFGNLFQFARSKQIHISNPIIQTTPLLVGNQTSINKLYSSSNDELTTCDSEHYFPCLCSGDGQDPPNCYCSGTDNEPTTCTPQLCVSNEQTYPCFCTGHTGIDTYGCLCNGQPNQPSYCIYPSCVSNQQTYPCICTGETDIDTTDCICSDINQLAQHCTLLDCTINQDSKPCLCTGKSSKDIIGCICSGKERAESECQLLSCLDPDQLSPGVCLCDAVNHPEGCTPVACESTEQEYQCLCERQGNDKDGCICNEFDWDNYLPLPAGCTLIDCESEDQQTPCLCTGQRAKDPFNCFCSGNELDRQYCVPQECESSEQSYQCICTGNDEKDTPFCVCSSENHPDLCTCQDEYYSGCICSDNWQNPPECTRLCKEGEFPADEPNPEIFNCECLEGDHTCQAGQKFCNEGTYTQPKPLGCKPYQCMQYPHLCRGDPSTDRPECICIGPVDGENGPCTPTYCTDQLDETECLCTGNPDNDSPHCVCTGADNEPATCTVKINENPNGKDLCQCSGNELADDVNCFCSEQNQDLSLCTPRLCESGSQEYPCLCRGNPNYDRPDCICNNVGEERNSDYYTCLVIDCRDPDIMYPGRCGCTPENHPLGCEPTHTCHDPEQGYPCYCFEPELNTPDCFCSGDQYHPDGCLCSNSNSDYYGCKCNDMFENEGCVPTCKEEQFPDPDELFDQYNCFCDNKDQTCIDGPTPCTVETYDPEYPQTCKLISCTDKEQNYPCLCTGNEDLDTPECICKEGNNDKVESGSCFCDPNWDNDHHPMGCLCAEEGDSYCICNDRESDLTKCFTICNENELPYIEYPYLGCACNYSDYRCMEKTNYCTEGDYIHPGPKGCYPGYCNGIHDQTPCLCQPEPIENPDECYTICEEGQFPGFDKCMCRHGDEICQAGRQPCSGITNDDPTPKGCYPLLCSARNQELPCICTGHLNRDRPDCICIGSTDEDTGLCAPAYCDGSAGTCICGEQNTEGCVCDGNIDQPDTCTPAIPTGKNPGVCTGNQDLDNCRCPDPATGHQFPENYCTCSEDGQPEGCNCPTEPQQLVGIRTDACPCNGDDDPRRGTTCEVTRVCSINDLVQTPCLCSEAFANGNCTCTEDYYDDQQCICDQSEKSGVYNLTTCLATKTCTGGDFDNPTPTGCTPPDCTSASQIYKCNCKPDLDPIGCNCPTEPQQGHASVLIPTNYYGSVGQLHPSGYPSSEHVQQSSGN</sequence>
<dbReference type="OrthoDB" id="283575at2759"/>
<gene>
    <name evidence="2" type="ORF">EZS28_006810</name>
</gene>
<comment type="caution">
    <text evidence="2">The sequence shown here is derived from an EMBL/GenBank/DDBJ whole genome shotgun (WGS) entry which is preliminary data.</text>
</comment>
<dbReference type="AlphaFoldDB" id="A0A5J4WRB2"/>
<name>A0A5J4WRB2_9EUKA</name>
<evidence type="ECO:0000313" key="3">
    <source>
        <dbReference type="Proteomes" id="UP000324800"/>
    </source>
</evidence>
<evidence type="ECO:0000256" key="1">
    <source>
        <dbReference type="SAM" id="SignalP"/>
    </source>
</evidence>
<feature type="signal peptide" evidence="1">
    <location>
        <begin position="1"/>
        <end position="15"/>
    </location>
</feature>
<feature type="chain" id="PRO_5023844695" description="EGF-like domain-containing protein" evidence="1">
    <location>
        <begin position="16"/>
        <end position="1222"/>
    </location>
</feature>
<reference evidence="2 3" key="1">
    <citation type="submission" date="2019-03" db="EMBL/GenBank/DDBJ databases">
        <title>Single cell metagenomics reveals metabolic interactions within the superorganism composed of flagellate Streblomastix strix and complex community of Bacteroidetes bacteria on its surface.</title>
        <authorList>
            <person name="Treitli S.C."/>
            <person name="Kolisko M."/>
            <person name="Husnik F."/>
            <person name="Keeling P."/>
            <person name="Hampl V."/>
        </authorList>
    </citation>
    <scope>NUCLEOTIDE SEQUENCE [LARGE SCALE GENOMIC DNA]</scope>
    <source>
        <strain evidence="2">ST1C</strain>
    </source>
</reference>
<organism evidence="2 3">
    <name type="scientific">Streblomastix strix</name>
    <dbReference type="NCBI Taxonomy" id="222440"/>
    <lineage>
        <taxon>Eukaryota</taxon>
        <taxon>Metamonada</taxon>
        <taxon>Preaxostyla</taxon>
        <taxon>Oxymonadida</taxon>
        <taxon>Streblomastigidae</taxon>
        <taxon>Streblomastix</taxon>
    </lineage>
</organism>
<accession>A0A5J4WRB2</accession>
<keyword evidence="1" id="KW-0732">Signal</keyword>
<proteinExistence type="predicted"/>
<evidence type="ECO:0008006" key="4">
    <source>
        <dbReference type="Google" id="ProtNLM"/>
    </source>
</evidence>
<protein>
    <recommendedName>
        <fullName evidence="4">EGF-like domain-containing protein</fullName>
    </recommendedName>
</protein>